<evidence type="ECO:0000256" key="1">
    <source>
        <dbReference type="ARBA" id="ARBA00004651"/>
    </source>
</evidence>
<feature type="site" description="Important for channel permeability" evidence="7">
    <location>
        <position position="313"/>
    </location>
</feature>
<dbReference type="GO" id="GO:0005886">
    <property type="term" value="C:plasma membrane"/>
    <property type="evidence" value="ECO:0007669"/>
    <property type="project" value="UniProtKB-SubCell"/>
</dbReference>
<gene>
    <name evidence="9" type="ORF">LI90_129</name>
</gene>
<dbReference type="STRING" id="1469144.LI90_129"/>
<dbReference type="NCBIfam" id="TIGR03441">
    <property type="entry name" value="urea_trans_yut"/>
    <property type="match status" value="1"/>
</dbReference>
<dbReference type="InterPro" id="IPR017807">
    <property type="entry name" value="Urea_transporter_bac"/>
</dbReference>
<dbReference type="GO" id="GO:0015204">
    <property type="term" value="F:urea transmembrane transporter activity"/>
    <property type="evidence" value="ECO:0007669"/>
    <property type="project" value="InterPro"/>
</dbReference>
<protein>
    <submittedName>
        <fullName evidence="9">Urea transporter</fullName>
    </submittedName>
</protein>
<feature type="transmembrane region" description="Helical" evidence="8">
    <location>
        <begin position="214"/>
        <end position="247"/>
    </location>
</feature>
<evidence type="ECO:0000256" key="7">
    <source>
        <dbReference type="PIRSR" id="PIRSR016502-1"/>
    </source>
</evidence>
<dbReference type="Proteomes" id="UP000070188">
    <property type="component" value="Unassembled WGS sequence"/>
</dbReference>
<dbReference type="InterPro" id="IPR004937">
    <property type="entry name" value="Urea_transporter"/>
</dbReference>
<evidence type="ECO:0000256" key="2">
    <source>
        <dbReference type="ARBA" id="ARBA00005914"/>
    </source>
</evidence>
<evidence type="ECO:0000256" key="6">
    <source>
        <dbReference type="ARBA" id="ARBA00023136"/>
    </source>
</evidence>
<feature type="transmembrane region" description="Helical" evidence="8">
    <location>
        <begin position="259"/>
        <end position="277"/>
    </location>
</feature>
<dbReference type="Pfam" id="PF03253">
    <property type="entry name" value="UT"/>
    <property type="match status" value="1"/>
</dbReference>
<dbReference type="AlphaFoldDB" id="A0A132MKV6"/>
<proteinExistence type="inferred from homology"/>
<keyword evidence="4 8" id="KW-0812">Transmembrane</keyword>
<keyword evidence="10" id="KW-1185">Reference proteome</keyword>
<feature type="transmembrane region" description="Helical" evidence="8">
    <location>
        <begin position="148"/>
        <end position="168"/>
    </location>
</feature>
<evidence type="ECO:0000256" key="4">
    <source>
        <dbReference type="ARBA" id="ARBA00022692"/>
    </source>
</evidence>
<feature type="transmembrane region" description="Helical" evidence="8">
    <location>
        <begin position="283"/>
        <end position="304"/>
    </location>
</feature>
<feature type="transmembrane region" description="Helical" evidence="8">
    <location>
        <begin position="90"/>
        <end position="107"/>
    </location>
</feature>
<evidence type="ECO:0000256" key="8">
    <source>
        <dbReference type="SAM" id="Phobius"/>
    </source>
</evidence>
<accession>A0A132MKV6</accession>
<keyword evidence="5 8" id="KW-1133">Transmembrane helix</keyword>
<feature type="transmembrane region" description="Helical" evidence="8">
    <location>
        <begin position="311"/>
        <end position="330"/>
    </location>
</feature>
<evidence type="ECO:0000256" key="3">
    <source>
        <dbReference type="ARBA" id="ARBA00022475"/>
    </source>
</evidence>
<reference evidence="10" key="1">
    <citation type="submission" date="2015-04" db="EMBL/GenBank/DDBJ databases">
        <title>Physiological reanalysis, assessment of diazotrophy, and genome sequences of multiple isolates of Streptomyces thermoautotrophicus.</title>
        <authorList>
            <person name="MacKellar D.C."/>
            <person name="Lieber L."/>
            <person name="Norman J."/>
            <person name="Bolger A."/>
            <person name="Tobin C."/>
            <person name="Murray J.W."/>
            <person name="Chang R."/>
            <person name="Ford T."/>
            <person name="Nguyen P.Q."/>
            <person name="Woodward J."/>
            <person name="Permingeat H."/>
            <person name="Joshi N.S."/>
            <person name="Silver P.A."/>
            <person name="Usadel B."/>
            <person name="Rutherford A.W."/>
            <person name="Friesen M."/>
            <person name="Prell J."/>
        </authorList>
    </citation>
    <scope>NUCLEOTIDE SEQUENCE [LARGE SCALE GENOMIC DNA]</scope>
    <source>
        <strain evidence="10">H1</strain>
    </source>
</reference>
<name>A0A132MKV6_9ACTN</name>
<dbReference type="EMBL" id="LAXD01000001">
    <property type="protein sequence ID" value="KWW98507.1"/>
    <property type="molecule type" value="Genomic_DNA"/>
</dbReference>
<comment type="similarity">
    <text evidence="2">Belongs to the urea transporter family.</text>
</comment>
<evidence type="ECO:0000313" key="9">
    <source>
        <dbReference type="EMBL" id="KWW98507.1"/>
    </source>
</evidence>
<comment type="caution">
    <text evidence="9">The sequence shown here is derived from an EMBL/GenBank/DDBJ whole genome shotgun (WGS) entry which is preliminary data.</text>
</comment>
<dbReference type="RefSeq" id="WP_206743792.1">
    <property type="nucleotide sequence ID" value="NZ_LAXD01000001.1"/>
</dbReference>
<dbReference type="InterPro" id="IPR029020">
    <property type="entry name" value="Ammonium/urea_transptr"/>
</dbReference>
<evidence type="ECO:0000256" key="5">
    <source>
        <dbReference type="ARBA" id="ARBA00022989"/>
    </source>
</evidence>
<dbReference type="PANTHER" id="PTHR10464">
    <property type="entry name" value="UREA TRANSPORTER"/>
    <property type="match status" value="1"/>
</dbReference>
<comment type="subcellular location">
    <subcellularLocation>
        <location evidence="1">Cell membrane</location>
        <topology evidence="1">Multi-pass membrane protein</topology>
    </subcellularLocation>
</comment>
<dbReference type="PANTHER" id="PTHR10464:SF4">
    <property type="entry name" value="UREA TRANSPORTER"/>
    <property type="match status" value="1"/>
</dbReference>
<dbReference type="PATRIC" id="fig|1469144.10.peg.202"/>
<sequence length="366" mass="39373">MFSHNVTYVFRPGGVALPDIPVVHRWPEWTLRGISQVVFQNNWLTGLIILGAIFYNSWVYGVACLVGTVTSTVTAVLLKADRNMVKAGLFGFNGALLGIGLNAFMSQNFTNGELPSWRLYLYIVLGAAFTAVVFSALLTAFRPFDIPALTAPFVIAAWLFIFAVVRFAHLPPGPLLTPGLPSPVQGAGDQYTWTTWYQGIGKGVGEIFFQDNWIIGFLIVLGILVNSRISAGMALLGSVLALATAIVLGAPESMVRGGLFGFNAALTAIALGGFFYVLTVRGFLYTIFGILVTTWVWAAISVALSPIGMPAFTSAFVIVTLLMLFAKGFFPGLVPVATEDATTAEDNLARWRRHVEQAEARGPAVG</sequence>
<organism evidence="9 10">
    <name type="scientific">Carbonactinospora thermoautotrophica</name>
    <dbReference type="NCBI Taxonomy" id="1469144"/>
    <lineage>
        <taxon>Bacteria</taxon>
        <taxon>Bacillati</taxon>
        <taxon>Actinomycetota</taxon>
        <taxon>Actinomycetes</taxon>
        <taxon>Kitasatosporales</taxon>
        <taxon>Carbonactinosporaceae</taxon>
        <taxon>Carbonactinospora</taxon>
    </lineage>
</organism>
<feature type="transmembrane region" description="Helical" evidence="8">
    <location>
        <begin position="119"/>
        <end position="141"/>
    </location>
</feature>
<evidence type="ECO:0000313" key="10">
    <source>
        <dbReference type="Proteomes" id="UP000070188"/>
    </source>
</evidence>
<keyword evidence="6 8" id="KW-0472">Membrane</keyword>
<keyword evidence="3" id="KW-1003">Cell membrane</keyword>
<dbReference type="PIRSF" id="PIRSF016502">
    <property type="entry name" value="Urea_transporter"/>
    <property type="match status" value="1"/>
</dbReference>
<dbReference type="Gene3D" id="1.10.3430.10">
    <property type="entry name" value="Ammonium transporter AmtB like domains"/>
    <property type="match status" value="1"/>
</dbReference>